<name>A0ACD3B5K3_9AGAR</name>
<gene>
    <name evidence="1" type="ORF">BDN72DRAFT_762080</name>
</gene>
<dbReference type="Proteomes" id="UP000308600">
    <property type="component" value="Unassembled WGS sequence"/>
</dbReference>
<organism evidence="1 2">
    <name type="scientific">Pluteus cervinus</name>
    <dbReference type="NCBI Taxonomy" id="181527"/>
    <lineage>
        <taxon>Eukaryota</taxon>
        <taxon>Fungi</taxon>
        <taxon>Dikarya</taxon>
        <taxon>Basidiomycota</taxon>
        <taxon>Agaricomycotina</taxon>
        <taxon>Agaricomycetes</taxon>
        <taxon>Agaricomycetidae</taxon>
        <taxon>Agaricales</taxon>
        <taxon>Pluteineae</taxon>
        <taxon>Pluteaceae</taxon>
        <taxon>Pluteus</taxon>
    </lineage>
</organism>
<accession>A0ACD3B5K3</accession>
<sequence>MAIFDISINWSLIFVLATLTTAIYRRVKKGRLPYPPGPKKWPIIGNMFSIPEDQPWIAFKQWSEEKGSDVISVEVLGSHMVVLNSSTAVRDIMDKRSSNYSDRQGWTWNFAFMPYGPVWKEHRRVFRQEAEYPEARLHQPHALLAARRFIKHVLHEPITWTEHLRHMAGLVVLSTAYGIDVKPQGDPFIEIAEKAMGGLAKGGNTGTYLVDFIPALKYIPEWFPGAGFQKEAKEWYKWVTLLPDAGFQLAKANYVSDAGTGKYCIAARVLDKLRDDPDRDRKEKVLRNALGVFYSAGSDTTVSSISTFVLAMVLNPDIQQKLRSAVEAVVGTDRLPEFEDVEPIDYLHAVVKETLRWQPVTPLAVAHGASDDDVYNGYHIPKGAAVVGNSWALLREEGTWGPHPDQFRPERFLTTDGKLNPAVPHPDSAFGFGRRICPGRIIAYSSMMITCASLLQCFNIIKQKDIDGQEITPKVEYTTGLLSFPKPFDCEFQVRSETMRRLMEEGTEIVEH</sequence>
<evidence type="ECO:0000313" key="1">
    <source>
        <dbReference type="EMBL" id="TFK73172.1"/>
    </source>
</evidence>
<dbReference type="EMBL" id="ML208278">
    <property type="protein sequence ID" value="TFK73172.1"/>
    <property type="molecule type" value="Genomic_DNA"/>
</dbReference>
<protein>
    <submittedName>
        <fullName evidence="1">Cytochrome P450</fullName>
    </submittedName>
</protein>
<evidence type="ECO:0000313" key="2">
    <source>
        <dbReference type="Proteomes" id="UP000308600"/>
    </source>
</evidence>
<keyword evidence="2" id="KW-1185">Reference proteome</keyword>
<reference evidence="1 2" key="1">
    <citation type="journal article" date="2019" name="Nat. Ecol. Evol.">
        <title>Megaphylogeny resolves global patterns of mushroom evolution.</title>
        <authorList>
            <person name="Varga T."/>
            <person name="Krizsan K."/>
            <person name="Foldi C."/>
            <person name="Dima B."/>
            <person name="Sanchez-Garcia M."/>
            <person name="Sanchez-Ramirez S."/>
            <person name="Szollosi G.J."/>
            <person name="Szarkandi J.G."/>
            <person name="Papp V."/>
            <person name="Albert L."/>
            <person name="Andreopoulos W."/>
            <person name="Angelini C."/>
            <person name="Antonin V."/>
            <person name="Barry K.W."/>
            <person name="Bougher N.L."/>
            <person name="Buchanan P."/>
            <person name="Buyck B."/>
            <person name="Bense V."/>
            <person name="Catcheside P."/>
            <person name="Chovatia M."/>
            <person name="Cooper J."/>
            <person name="Damon W."/>
            <person name="Desjardin D."/>
            <person name="Finy P."/>
            <person name="Geml J."/>
            <person name="Haridas S."/>
            <person name="Hughes K."/>
            <person name="Justo A."/>
            <person name="Karasinski D."/>
            <person name="Kautmanova I."/>
            <person name="Kiss B."/>
            <person name="Kocsube S."/>
            <person name="Kotiranta H."/>
            <person name="LaButti K.M."/>
            <person name="Lechner B.E."/>
            <person name="Liimatainen K."/>
            <person name="Lipzen A."/>
            <person name="Lukacs Z."/>
            <person name="Mihaltcheva S."/>
            <person name="Morgado L.N."/>
            <person name="Niskanen T."/>
            <person name="Noordeloos M.E."/>
            <person name="Ohm R.A."/>
            <person name="Ortiz-Santana B."/>
            <person name="Ovrebo C."/>
            <person name="Racz N."/>
            <person name="Riley R."/>
            <person name="Savchenko A."/>
            <person name="Shiryaev A."/>
            <person name="Soop K."/>
            <person name="Spirin V."/>
            <person name="Szebenyi C."/>
            <person name="Tomsovsky M."/>
            <person name="Tulloss R.E."/>
            <person name="Uehling J."/>
            <person name="Grigoriev I.V."/>
            <person name="Vagvolgyi C."/>
            <person name="Papp T."/>
            <person name="Martin F.M."/>
            <person name="Miettinen O."/>
            <person name="Hibbett D.S."/>
            <person name="Nagy L.G."/>
        </authorList>
    </citation>
    <scope>NUCLEOTIDE SEQUENCE [LARGE SCALE GENOMIC DNA]</scope>
    <source>
        <strain evidence="1 2">NL-1719</strain>
    </source>
</reference>
<proteinExistence type="predicted"/>